<comment type="caution">
    <text evidence="1">The sequence shown here is derived from an EMBL/GenBank/DDBJ whole genome shotgun (WGS) entry which is preliminary data.</text>
</comment>
<gene>
    <name evidence="1" type="ORF">NW762_008161</name>
</gene>
<proteinExistence type="predicted"/>
<keyword evidence="2" id="KW-1185">Reference proteome</keyword>
<dbReference type="AlphaFoldDB" id="A0A9W8RZP4"/>
<dbReference type="Proteomes" id="UP001152049">
    <property type="component" value="Unassembled WGS sequence"/>
</dbReference>
<reference evidence="1" key="1">
    <citation type="submission" date="2022-09" db="EMBL/GenBank/DDBJ databases">
        <title>Fusarium specimens isolated from Avocado Roots.</title>
        <authorList>
            <person name="Stajich J."/>
            <person name="Roper C."/>
            <person name="Heimlech-Rivalta G."/>
        </authorList>
    </citation>
    <scope>NUCLEOTIDE SEQUENCE</scope>
    <source>
        <strain evidence="1">CF00136</strain>
    </source>
</reference>
<evidence type="ECO:0000313" key="2">
    <source>
        <dbReference type="Proteomes" id="UP001152049"/>
    </source>
</evidence>
<sequence>MSSIKEELTPASEFFPWKEDESTPTAALPKCTSSYCLKSFTDAEIDAMSLDEIWEYSKIKAKEKAELWKQERNK</sequence>
<evidence type="ECO:0000313" key="1">
    <source>
        <dbReference type="EMBL" id="KAJ4258023.1"/>
    </source>
</evidence>
<dbReference type="EMBL" id="JAOQAZ010000016">
    <property type="protein sequence ID" value="KAJ4258023.1"/>
    <property type="molecule type" value="Genomic_DNA"/>
</dbReference>
<protein>
    <submittedName>
        <fullName evidence="1">Uncharacterized protein</fullName>
    </submittedName>
</protein>
<dbReference type="OrthoDB" id="10342978at2759"/>
<accession>A0A9W8RZP4</accession>
<name>A0A9W8RZP4_9HYPO</name>
<organism evidence="1 2">
    <name type="scientific">Fusarium torreyae</name>
    <dbReference type="NCBI Taxonomy" id="1237075"/>
    <lineage>
        <taxon>Eukaryota</taxon>
        <taxon>Fungi</taxon>
        <taxon>Dikarya</taxon>
        <taxon>Ascomycota</taxon>
        <taxon>Pezizomycotina</taxon>
        <taxon>Sordariomycetes</taxon>
        <taxon>Hypocreomycetidae</taxon>
        <taxon>Hypocreales</taxon>
        <taxon>Nectriaceae</taxon>
        <taxon>Fusarium</taxon>
    </lineage>
</organism>